<dbReference type="OrthoDB" id="7025526at2"/>
<organism evidence="1 2">
    <name type="scientific">Pseudomonas graminis</name>
    <dbReference type="NCBI Taxonomy" id="158627"/>
    <lineage>
        <taxon>Bacteria</taxon>
        <taxon>Pseudomonadati</taxon>
        <taxon>Pseudomonadota</taxon>
        <taxon>Gammaproteobacteria</taxon>
        <taxon>Pseudomonadales</taxon>
        <taxon>Pseudomonadaceae</taxon>
        <taxon>Pseudomonas</taxon>
    </lineage>
</organism>
<name>A0A1I0J3X1_9PSED</name>
<dbReference type="Proteomes" id="UP000182332">
    <property type="component" value="Unassembled WGS sequence"/>
</dbReference>
<dbReference type="EMBL" id="FOHW01000047">
    <property type="protein sequence ID" value="SEU04485.1"/>
    <property type="molecule type" value="Genomic_DNA"/>
</dbReference>
<gene>
    <name evidence="1" type="ORF">SAMN05216197_1474</name>
</gene>
<reference evidence="1 2" key="1">
    <citation type="submission" date="2016-10" db="EMBL/GenBank/DDBJ databases">
        <authorList>
            <person name="de Groot N.N."/>
        </authorList>
    </citation>
    <scope>NUCLEOTIDE SEQUENCE [LARGE SCALE GENOMIC DNA]</scope>
    <source>
        <strain evidence="1 2">DSM 11363</strain>
    </source>
</reference>
<dbReference type="RefSeq" id="WP_108120546.1">
    <property type="nucleotide sequence ID" value="NZ_FOHW01000047.1"/>
</dbReference>
<accession>A0A1I0J3X1</accession>
<evidence type="ECO:0000313" key="1">
    <source>
        <dbReference type="EMBL" id="SEU04485.1"/>
    </source>
</evidence>
<protein>
    <submittedName>
        <fullName evidence="1">Uncharacterized protein</fullName>
    </submittedName>
</protein>
<proteinExistence type="predicted"/>
<evidence type="ECO:0000313" key="2">
    <source>
        <dbReference type="Proteomes" id="UP000182332"/>
    </source>
</evidence>
<dbReference type="AlphaFoldDB" id="A0A1I0J3X1"/>
<sequence>MTLQIATSEPLKQSCIDADFHVDASSAFQQLVDEQSRLSRDQLSELHKQWLGPHGVFATFSAEVERLGRQAPALDDLSSLGSPERMNQAERAVAFALAQSNRRRATNNPFGSRSRQDLCCVVFDESCAYTLAERYAAYEAMRQSDSDFFIKLIATTRGVTERRIVFHGLLEHYDRLLPIEKSIYPEAYRDVQQTHLDREEGLYGALILGDSLQNLLTRMTPLELLKQIKAPTDAMACSE</sequence>